<protein>
    <submittedName>
        <fullName evidence="1">Uncharacterized protein</fullName>
    </submittedName>
</protein>
<keyword evidence="2" id="KW-1185">Reference proteome</keyword>
<organism evidence="1 2">
    <name type="scientific">Armillaria solidipes</name>
    <dbReference type="NCBI Taxonomy" id="1076256"/>
    <lineage>
        <taxon>Eukaryota</taxon>
        <taxon>Fungi</taxon>
        <taxon>Dikarya</taxon>
        <taxon>Basidiomycota</taxon>
        <taxon>Agaricomycotina</taxon>
        <taxon>Agaricomycetes</taxon>
        <taxon>Agaricomycetidae</taxon>
        <taxon>Agaricales</taxon>
        <taxon>Marasmiineae</taxon>
        <taxon>Physalacriaceae</taxon>
        <taxon>Armillaria</taxon>
    </lineage>
</organism>
<dbReference type="AlphaFoldDB" id="A0A2H3C039"/>
<proteinExistence type="predicted"/>
<dbReference type="EMBL" id="KZ293431">
    <property type="protein sequence ID" value="PBK68656.1"/>
    <property type="molecule type" value="Genomic_DNA"/>
</dbReference>
<name>A0A2H3C039_9AGAR</name>
<dbReference type="Proteomes" id="UP000218334">
    <property type="component" value="Unassembled WGS sequence"/>
</dbReference>
<reference evidence="2" key="1">
    <citation type="journal article" date="2017" name="Nat. Ecol. Evol.">
        <title>Genome expansion and lineage-specific genetic innovations in the forest pathogenic fungi Armillaria.</title>
        <authorList>
            <person name="Sipos G."/>
            <person name="Prasanna A.N."/>
            <person name="Walter M.C."/>
            <person name="O'Connor E."/>
            <person name="Balint B."/>
            <person name="Krizsan K."/>
            <person name="Kiss B."/>
            <person name="Hess J."/>
            <person name="Varga T."/>
            <person name="Slot J."/>
            <person name="Riley R."/>
            <person name="Boka B."/>
            <person name="Rigling D."/>
            <person name="Barry K."/>
            <person name="Lee J."/>
            <person name="Mihaltcheva S."/>
            <person name="LaButti K."/>
            <person name="Lipzen A."/>
            <person name="Waldron R."/>
            <person name="Moloney N.M."/>
            <person name="Sperisen C."/>
            <person name="Kredics L."/>
            <person name="Vagvoelgyi C."/>
            <person name="Patrignani A."/>
            <person name="Fitzpatrick D."/>
            <person name="Nagy I."/>
            <person name="Doyle S."/>
            <person name="Anderson J.B."/>
            <person name="Grigoriev I.V."/>
            <person name="Gueldener U."/>
            <person name="Muensterkoetter M."/>
            <person name="Nagy L.G."/>
        </authorList>
    </citation>
    <scope>NUCLEOTIDE SEQUENCE [LARGE SCALE GENOMIC DNA]</scope>
    <source>
        <strain evidence="2">28-4</strain>
    </source>
</reference>
<accession>A0A2H3C039</accession>
<gene>
    <name evidence="1" type="ORF">ARMSODRAFT_185342</name>
</gene>
<evidence type="ECO:0000313" key="2">
    <source>
        <dbReference type="Proteomes" id="UP000218334"/>
    </source>
</evidence>
<evidence type="ECO:0000313" key="1">
    <source>
        <dbReference type="EMBL" id="PBK68656.1"/>
    </source>
</evidence>
<sequence>MGLGFPVYSHPARISCKYSVRQADLGKYRNHEHHHYASQADDRRLGAAECDTPTRTSYFSFCLSKRDACTLVIALWYPYRCSLHVLHRQSLSEWLGIRHQNTTEENVRGRHVLADHLRNHFGHRSLCSGQVLWLFTVACDSLPPPSRQIPSSTVYDCPTRRRPLGLCQT</sequence>